<evidence type="ECO:0000313" key="2">
    <source>
        <dbReference type="EMBL" id="GBM53530.1"/>
    </source>
</evidence>
<evidence type="ECO:0000313" key="3">
    <source>
        <dbReference type="Proteomes" id="UP000499080"/>
    </source>
</evidence>
<dbReference type="Proteomes" id="UP000499080">
    <property type="component" value="Unassembled WGS sequence"/>
</dbReference>
<keyword evidence="3" id="KW-1185">Reference proteome</keyword>
<proteinExistence type="predicted"/>
<organism evidence="2 3">
    <name type="scientific">Araneus ventricosus</name>
    <name type="common">Orbweaver spider</name>
    <name type="synonym">Epeira ventricosa</name>
    <dbReference type="NCBI Taxonomy" id="182803"/>
    <lineage>
        <taxon>Eukaryota</taxon>
        <taxon>Metazoa</taxon>
        <taxon>Ecdysozoa</taxon>
        <taxon>Arthropoda</taxon>
        <taxon>Chelicerata</taxon>
        <taxon>Arachnida</taxon>
        <taxon>Araneae</taxon>
        <taxon>Araneomorphae</taxon>
        <taxon>Entelegynae</taxon>
        <taxon>Araneoidea</taxon>
        <taxon>Araneidae</taxon>
        <taxon>Araneus</taxon>
    </lineage>
</organism>
<evidence type="ECO:0000256" key="1">
    <source>
        <dbReference type="SAM" id="MobiDB-lite"/>
    </source>
</evidence>
<accession>A0A4Y2GIU2</accession>
<gene>
    <name evidence="2" type="ORF">AVEN_129524_1</name>
</gene>
<sequence length="93" mass="10485">MPPHTIAAPKKNRAAVGNSLVPKGSDQRALQKCNFQYYSINPLQRSAFNSRLKIFPDRPSSTSTHSYPRCINSFINCSNIYKSPEIPPIQQCF</sequence>
<dbReference type="AlphaFoldDB" id="A0A4Y2GIU2"/>
<reference evidence="2 3" key="1">
    <citation type="journal article" date="2019" name="Sci. Rep.">
        <title>Orb-weaving spider Araneus ventricosus genome elucidates the spidroin gene catalogue.</title>
        <authorList>
            <person name="Kono N."/>
            <person name="Nakamura H."/>
            <person name="Ohtoshi R."/>
            <person name="Moran D.A.P."/>
            <person name="Shinohara A."/>
            <person name="Yoshida Y."/>
            <person name="Fujiwara M."/>
            <person name="Mori M."/>
            <person name="Tomita M."/>
            <person name="Arakawa K."/>
        </authorList>
    </citation>
    <scope>NUCLEOTIDE SEQUENCE [LARGE SCALE GENOMIC DNA]</scope>
</reference>
<protein>
    <submittedName>
        <fullName evidence="2">Uncharacterized protein</fullName>
    </submittedName>
</protein>
<name>A0A4Y2GIU2_ARAVE</name>
<feature type="region of interest" description="Disordered" evidence="1">
    <location>
        <begin position="1"/>
        <end position="21"/>
    </location>
</feature>
<dbReference type="EMBL" id="BGPR01001423">
    <property type="protein sequence ID" value="GBM53530.1"/>
    <property type="molecule type" value="Genomic_DNA"/>
</dbReference>
<comment type="caution">
    <text evidence="2">The sequence shown here is derived from an EMBL/GenBank/DDBJ whole genome shotgun (WGS) entry which is preliminary data.</text>
</comment>